<comment type="caution">
    <text evidence="9">The sequence shown here is derived from an EMBL/GenBank/DDBJ whole genome shotgun (WGS) entry which is preliminary data.</text>
</comment>
<keyword evidence="10" id="KW-1185">Reference proteome</keyword>
<feature type="domain" description="ZZ-type" evidence="8">
    <location>
        <begin position="392"/>
        <end position="447"/>
    </location>
</feature>
<feature type="domain" description="ZZ-type" evidence="8">
    <location>
        <begin position="329"/>
        <end position="381"/>
    </location>
</feature>
<keyword evidence="5" id="KW-0968">Cytoplasmic vesicle</keyword>
<dbReference type="CDD" id="cd02340">
    <property type="entry name" value="ZZ_NBR1_like"/>
    <property type="match status" value="3"/>
</dbReference>
<name>A0AAD7TX49_9APHY</name>
<feature type="compositionally biased region" description="Low complexity" evidence="7">
    <location>
        <begin position="959"/>
        <end position="976"/>
    </location>
</feature>
<dbReference type="InterPro" id="IPR032350">
    <property type="entry name" value="Nbr1_FW"/>
</dbReference>
<evidence type="ECO:0000313" key="10">
    <source>
        <dbReference type="Proteomes" id="UP001215151"/>
    </source>
</evidence>
<feature type="compositionally biased region" description="Low complexity" evidence="7">
    <location>
        <begin position="729"/>
        <end position="739"/>
    </location>
</feature>
<dbReference type="GO" id="GO:0005776">
    <property type="term" value="C:autophagosome"/>
    <property type="evidence" value="ECO:0007669"/>
    <property type="project" value="UniProtKB-SubCell"/>
</dbReference>
<sequence length="1010" mass="111433">MHSDYDLCEACAASPRAWEGHDRTHAFFPIRAADDFVDFCIVKDKRQRPEVVHKDITCDICGTKNFAGVRHKCIQCEDYDLCDACISNPHKRRMHDVAHVFFPIVIPGRKDLYNEARRLLHLGRSPSTKVTTRHQGIHCDGCGSSPVEGVRHKCLDCEDYDLCTLCISSPDRRSNHDVSHAFFPITTPGELDAYRTALARHNRPLFGRGNSHPAPHDVLRDGAHTPRESGPVVHKNIICDICNQEVVGIRHKCLDCPDYDLCESCMGTPFLRNQHYTSHQFFAIEKPGEVIVHTVFSGEGEREPLQPPRHSASGENTARVHTRDVEPVVHNAKCNLCDSRIRGDRFKCLNCPDYDLCQLCYKIVNDQHPGHGFVKVGEPAILMLRNRANDAVHHASCDACGGRIIGVRYKCMHESCSDFDLCESCEALPIPVHPTNHPLLKLKTPETRIPVMSQSLLRDHPSPVQANLDENPFDQPHESMDVCLPYGPPRKPPPPVRPLPEITPEVRNLTPSVSPPPVQETRRYRSPYVIDVSDGPSPIPVIVESDHAPSPIPAPPRLPTPPHQTDIPNNPFEHVLNLIHALPSQQNTEVFQRAVGISEATTPELPHNEVKLIDLDEPSQETVPTVQQIHEESPVDGFTTPSEIPISSASSNSVPRLGPVNNEWRELWPEMTSLLKHLLQPPAPHAGMGSAEPTTSMPGTMFPEETKVEAPVSTANENDDVPPTTQESPLVEEPLLRRPLLPERPMNPFTTGRRLSDLILGAPPVRTAARNVRESLDRLVPPIPVRPISTPMAASFVSDNNITDGQIFPPGAEFVKSWRMRNSGTVDWPETTELVFVAGDRMAPRNGAPQKVHVGAVKAGDEVEVVAGEMKAPEVPGKYVSSWRLSDGNGKLFGHSVWVDIIVAEVNESSSESLASSSVIMPRIVPQVPTAHSATEHGLTRFSTPSMTLPSAPPSEVGSSPSLVDAMSSSSVSSDEAMYEDSRSRVLVSPRLAAQDVEYVMLFDSSSDDE</sequence>
<proteinExistence type="predicted"/>
<accession>A0AAD7TX49</accession>
<dbReference type="Proteomes" id="UP001215151">
    <property type="component" value="Unassembled WGS sequence"/>
</dbReference>
<dbReference type="GO" id="GO:0031410">
    <property type="term" value="C:cytoplasmic vesicle"/>
    <property type="evidence" value="ECO:0007669"/>
    <property type="project" value="UniProtKB-KW"/>
</dbReference>
<evidence type="ECO:0000256" key="7">
    <source>
        <dbReference type="SAM" id="MobiDB-lite"/>
    </source>
</evidence>
<dbReference type="SMART" id="SM00291">
    <property type="entry name" value="ZnF_ZZ"/>
    <property type="match status" value="5"/>
</dbReference>
<evidence type="ECO:0000313" key="9">
    <source>
        <dbReference type="EMBL" id="KAJ8488127.1"/>
    </source>
</evidence>
<dbReference type="Pfam" id="PF16158">
    <property type="entry name" value="N_BRCA1_IG"/>
    <property type="match status" value="1"/>
</dbReference>
<keyword evidence="4" id="KW-0862">Zinc</keyword>
<comment type="subcellular location">
    <subcellularLocation>
        <location evidence="1">Cytoplasmic vesicle</location>
        <location evidence="1">Autophagosome</location>
    </subcellularLocation>
</comment>
<dbReference type="PROSITE" id="PS50135">
    <property type="entry name" value="ZF_ZZ_2"/>
    <property type="match status" value="5"/>
</dbReference>
<dbReference type="GO" id="GO:0008270">
    <property type="term" value="F:zinc ion binding"/>
    <property type="evidence" value="ECO:0007669"/>
    <property type="project" value="UniProtKB-KW"/>
</dbReference>
<dbReference type="InterPro" id="IPR013783">
    <property type="entry name" value="Ig-like_fold"/>
</dbReference>
<dbReference type="CDD" id="cd02249">
    <property type="entry name" value="ZZ"/>
    <property type="match status" value="2"/>
</dbReference>
<evidence type="ECO:0000256" key="5">
    <source>
        <dbReference type="ARBA" id="ARBA00023329"/>
    </source>
</evidence>
<dbReference type="PANTHER" id="PTHR20930:SF0">
    <property type="entry name" value="PROTEIN ILRUN"/>
    <property type="match status" value="1"/>
</dbReference>
<feature type="domain" description="ZZ-type" evidence="8">
    <location>
        <begin position="234"/>
        <end position="289"/>
    </location>
</feature>
<protein>
    <recommendedName>
        <fullName evidence="8">ZZ-type domain-containing protein</fullName>
    </recommendedName>
</protein>
<dbReference type="EMBL" id="JAPEVG010000067">
    <property type="protein sequence ID" value="KAJ8488127.1"/>
    <property type="molecule type" value="Genomic_DNA"/>
</dbReference>
<feature type="region of interest" description="Disordered" evidence="7">
    <location>
        <begin position="713"/>
        <end position="749"/>
    </location>
</feature>
<feature type="region of interest" description="Disordered" evidence="7">
    <location>
        <begin position="501"/>
        <end position="520"/>
    </location>
</feature>
<dbReference type="SUPFAM" id="SSF57850">
    <property type="entry name" value="RING/U-box"/>
    <property type="match status" value="5"/>
</dbReference>
<gene>
    <name evidence="9" type="ORF">ONZ51_g3759</name>
</gene>
<dbReference type="FunFam" id="2.60.40.10:FF:000199">
    <property type="entry name" value="next to BRCA1 gene 1 protein-like"/>
    <property type="match status" value="1"/>
</dbReference>
<dbReference type="PANTHER" id="PTHR20930">
    <property type="entry name" value="OVARIAN CARCINOMA ANTIGEN CA125-RELATED"/>
    <property type="match status" value="1"/>
</dbReference>
<dbReference type="Gene3D" id="3.30.60.90">
    <property type="match status" value="5"/>
</dbReference>
<feature type="region of interest" description="Disordered" evidence="7">
    <location>
        <begin position="299"/>
        <end position="319"/>
    </location>
</feature>
<feature type="region of interest" description="Disordered" evidence="7">
    <location>
        <begin position="941"/>
        <end position="981"/>
    </location>
</feature>
<dbReference type="AlphaFoldDB" id="A0AAD7TX49"/>
<dbReference type="Gene3D" id="2.60.40.10">
    <property type="entry name" value="Immunoglobulins"/>
    <property type="match status" value="1"/>
</dbReference>
<dbReference type="CDD" id="cd14947">
    <property type="entry name" value="NBR1_like"/>
    <property type="match status" value="1"/>
</dbReference>
<dbReference type="Pfam" id="PF00569">
    <property type="entry name" value="ZZ"/>
    <property type="match status" value="5"/>
</dbReference>
<dbReference type="InterPro" id="IPR043145">
    <property type="entry name" value="Znf_ZZ_sf"/>
</dbReference>
<evidence type="ECO:0000259" key="8">
    <source>
        <dbReference type="PROSITE" id="PS50135"/>
    </source>
</evidence>
<dbReference type="PROSITE" id="PS01357">
    <property type="entry name" value="ZF_ZZ_1"/>
    <property type="match status" value="2"/>
</dbReference>
<organism evidence="9 10">
    <name type="scientific">Trametes cubensis</name>
    <dbReference type="NCBI Taxonomy" id="1111947"/>
    <lineage>
        <taxon>Eukaryota</taxon>
        <taxon>Fungi</taxon>
        <taxon>Dikarya</taxon>
        <taxon>Basidiomycota</taxon>
        <taxon>Agaricomycotina</taxon>
        <taxon>Agaricomycetes</taxon>
        <taxon>Polyporales</taxon>
        <taxon>Polyporaceae</taxon>
        <taxon>Trametes</taxon>
    </lineage>
</organism>
<feature type="domain" description="ZZ-type" evidence="8">
    <location>
        <begin position="53"/>
        <end position="109"/>
    </location>
</feature>
<evidence type="ECO:0000256" key="1">
    <source>
        <dbReference type="ARBA" id="ARBA00004419"/>
    </source>
</evidence>
<reference evidence="9" key="1">
    <citation type="submission" date="2022-11" db="EMBL/GenBank/DDBJ databases">
        <title>Genome Sequence of Cubamyces cubensis.</title>
        <authorList>
            <person name="Buettner E."/>
        </authorList>
    </citation>
    <scope>NUCLEOTIDE SEQUENCE</scope>
    <source>
        <strain evidence="9">MPL-01</strain>
    </source>
</reference>
<keyword evidence="3 6" id="KW-0863">Zinc-finger</keyword>
<dbReference type="InterPro" id="IPR000433">
    <property type="entry name" value="Znf_ZZ"/>
</dbReference>
<evidence type="ECO:0000256" key="4">
    <source>
        <dbReference type="ARBA" id="ARBA00022833"/>
    </source>
</evidence>
<evidence type="ECO:0000256" key="2">
    <source>
        <dbReference type="ARBA" id="ARBA00022723"/>
    </source>
</evidence>
<keyword evidence="2" id="KW-0479">Metal-binding</keyword>
<feature type="domain" description="ZZ-type" evidence="8">
    <location>
        <begin position="134"/>
        <end position="190"/>
    </location>
</feature>
<evidence type="ECO:0000256" key="6">
    <source>
        <dbReference type="PROSITE-ProRule" id="PRU00228"/>
    </source>
</evidence>
<evidence type="ECO:0000256" key="3">
    <source>
        <dbReference type="ARBA" id="ARBA00022771"/>
    </source>
</evidence>